<sequence length="388" mass="43160">MQDFTLLFLHLSLLIIGSTASPVSQFSPSQQPSRRSFMPNFRWMYQQASAPSYNSYVSDSHVPNLYNSESQTSNFYTFQTQPSNSYASPFEQSRHSFYDLPSASHFLSDSEDIVDVSVDDIHTTNTTMNHCNCACGQVDRKQRIVGGNVTKLHEFPWIAALSKKGRFYCGATLIAKRHVLTAAHCVEGVNPKDIKVTLGEHDRLSKNESVPVIIRKVKRTIPHPDFSLSNFNNDIAVLELESGVDFEAPQIHPACLPEDNDANYIGKNGIVAGWGRLDERKPTSATLRKVEVPILSEEECKNVGYSAQRITKNMMCAGYPEGKRDSCQGDSGGPMQILSPRPGKMEVIGIVSWGRGCARPNYPGVYTRVGNYLNWIHAQLGDDCTCNL</sequence>
<keyword evidence="2 5" id="KW-0378">Hydrolase</keyword>
<dbReference type="PROSITE" id="PS50240">
    <property type="entry name" value="TRYPSIN_DOM"/>
    <property type="match status" value="1"/>
</dbReference>
<dbReference type="InterPro" id="IPR001314">
    <property type="entry name" value="Peptidase_S1A"/>
</dbReference>
<dbReference type="InterPro" id="IPR033116">
    <property type="entry name" value="TRYPSIN_SER"/>
</dbReference>
<dbReference type="PROSITE" id="PS00135">
    <property type="entry name" value="TRYPSIN_SER"/>
    <property type="match status" value="1"/>
</dbReference>
<name>A0A8D9F854_9HEMI</name>
<evidence type="ECO:0000313" key="8">
    <source>
        <dbReference type="EMBL" id="CAG6781183.1"/>
    </source>
</evidence>
<organism evidence="8">
    <name type="scientific">Cacopsylla melanoneura</name>
    <dbReference type="NCBI Taxonomy" id="428564"/>
    <lineage>
        <taxon>Eukaryota</taxon>
        <taxon>Metazoa</taxon>
        <taxon>Ecdysozoa</taxon>
        <taxon>Arthropoda</taxon>
        <taxon>Hexapoda</taxon>
        <taxon>Insecta</taxon>
        <taxon>Pterygota</taxon>
        <taxon>Neoptera</taxon>
        <taxon>Paraneoptera</taxon>
        <taxon>Hemiptera</taxon>
        <taxon>Sternorrhyncha</taxon>
        <taxon>Psylloidea</taxon>
        <taxon>Psyllidae</taxon>
        <taxon>Psyllinae</taxon>
        <taxon>Cacopsylla</taxon>
    </lineage>
</organism>
<dbReference type="PRINTS" id="PR00722">
    <property type="entry name" value="CHYMOTRYPSIN"/>
</dbReference>
<feature type="chain" id="PRO_5034549546" evidence="6">
    <location>
        <begin position="21"/>
        <end position="388"/>
    </location>
</feature>
<dbReference type="InterPro" id="IPR001254">
    <property type="entry name" value="Trypsin_dom"/>
</dbReference>
<feature type="domain" description="Peptidase S1" evidence="7">
    <location>
        <begin position="144"/>
        <end position="381"/>
    </location>
</feature>
<dbReference type="GO" id="GO:0004252">
    <property type="term" value="F:serine-type endopeptidase activity"/>
    <property type="evidence" value="ECO:0007669"/>
    <property type="project" value="InterPro"/>
</dbReference>
<dbReference type="SUPFAM" id="SSF50494">
    <property type="entry name" value="Trypsin-like serine proteases"/>
    <property type="match status" value="1"/>
</dbReference>
<feature type="signal peptide" evidence="6">
    <location>
        <begin position="1"/>
        <end position="20"/>
    </location>
</feature>
<dbReference type="SMART" id="SM00020">
    <property type="entry name" value="Tryp_SPc"/>
    <property type="match status" value="1"/>
</dbReference>
<keyword evidence="3 5" id="KW-0720">Serine protease</keyword>
<protein>
    <submittedName>
        <fullName evidence="8">Serine proteinase stubble</fullName>
    </submittedName>
</protein>
<proteinExistence type="predicted"/>
<keyword evidence="4" id="KW-1015">Disulfide bond</keyword>
<dbReference type="PANTHER" id="PTHR24252:SF7">
    <property type="entry name" value="HYALIN"/>
    <property type="match status" value="1"/>
</dbReference>
<dbReference type="PANTHER" id="PTHR24252">
    <property type="entry name" value="ACROSIN-RELATED"/>
    <property type="match status" value="1"/>
</dbReference>
<dbReference type="Pfam" id="PF00089">
    <property type="entry name" value="Trypsin"/>
    <property type="match status" value="1"/>
</dbReference>
<evidence type="ECO:0000256" key="5">
    <source>
        <dbReference type="RuleBase" id="RU363034"/>
    </source>
</evidence>
<keyword evidence="6" id="KW-0732">Signal</keyword>
<dbReference type="AlphaFoldDB" id="A0A8D9F854"/>
<dbReference type="CDD" id="cd00190">
    <property type="entry name" value="Tryp_SPc"/>
    <property type="match status" value="1"/>
</dbReference>
<dbReference type="FunFam" id="2.40.10.10:FF:000006">
    <property type="entry name" value="Serine proteinase stubble"/>
    <property type="match status" value="1"/>
</dbReference>
<evidence type="ECO:0000256" key="2">
    <source>
        <dbReference type="ARBA" id="ARBA00022801"/>
    </source>
</evidence>
<dbReference type="PROSITE" id="PS00134">
    <property type="entry name" value="TRYPSIN_HIS"/>
    <property type="match status" value="1"/>
</dbReference>
<evidence type="ECO:0000256" key="6">
    <source>
        <dbReference type="SAM" id="SignalP"/>
    </source>
</evidence>
<dbReference type="InterPro" id="IPR009003">
    <property type="entry name" value="Peptidase_S1_PA"/>
</dbReference>
<dbReference type="Gene3D" id="2.40.10.10">
    <property type="entry name" value="Trypsin-like serine proteases"/>
    <property type="match status" value="1"/>
</dbReference>
<dbReference type="InterPro" id="IPR018114">
    <property type="entry name" value="TRYPSIN_HIS"/>
</dbReference>
<evidence type="ECO:0000256" key="3">
    <source>
        <dbReference type="ARBA" id="ARBA00022825"/>
    </source>
</evidence>
<evidence type="ECO:0000259" key="7">
    <source>
        <dbReference type="PROSITE" id="PS50240"/>
    </source>
</evidence>
<dbReference type="EMBL" id="HBUF01621679">
    <property type="protein sequence ID" value="CAG6781183.1"/>
    <property type="molecule type" value="Transcribed_RNA"/>
</dbReference>
<accession>A0A8D9F854</accession>
<dbReference type="InterPro" id="IPR043504">
    <property type="entry name" value="Peptidase_S1_PA_chymotrypsin"/>
</dbReference>
<reference evidence="8" key="1">
    <citation type="submission" date="2021-05" db="EMBL/GenBank/DDBJ databases">
        <authorList>
            <person name="Alioto T."/>
            <person name="Alioto T."/>
            <person name="Gomez Garrido J."/>
        </authorList>
    </citation>
    <scope>NUCLEOTIDE SEQUENCE</scope>
</reference>
<dbReference type="GO" id="GO:0006508">
    <property type="term" value="P:proteolysis"/>
    <property type="evidence" value="ECO:0007669"/>
    <property type="project" value="UniProtKB-KW"/>
</dbReference>
<evidence type="ECO:0000256" key="1">
    <source>
        <dbReference type="ARBA" id="ARBA00022670"/>
    </source>
</evidence>
<keyword evidence="1 5" id="KW-0645">Protease</keyword>
<evidence type="ECO:0000256" key="4">
    <source>
        <dbReference type="ARBA" id="ARBA00023157"/>
    </source>
</evidence>